<accession>A0A3M7PX68</accession>
<protein>
    <submittedName>
        <fullName evidence="1">Uncharacterized protein</fullName>
    </submittedName>
</protein>
<organism evidence="1 2">
    <name type="scientific">Brachionus plicatilis</name>
    <name type="common">Marine rotifer</name>
    <name type="synonym">Brachionus muelleri</name>
    <dbReference type="NCBI Taxonomy" id="10195"/>
    <lineage>
        <taxon>Eukaryota</taxon>
        <taxon>Metazoa</taxon>
        <taxon>Spiralia</taxon>
        <taxon>Gnathifera</taxon>
        <taxon>Rotifera</taxon>
        <taxon>Eurotatoria</taxon>
        <taxon>Monogononta</taxon>
        <taxon>Pseudotrocha</taxon>
        <taxon>Ploima</taxon>
        <taxon>Brachionidae</taxon>
        <taxon>Brachionus</taxon>
    </lineage>
</organism>
<dbReference type="EMBL" id="REGN01008473">
    <property type="protein sequence ID" value="RNA03499.1"/>
    <property type="molecule type" value="Genomic_DNA"/>
</dbReference>
<name>A0A3M7PX68_BRAPC</name>
<evidence type="ECO:0000313" key="2">
    <source>
        <dbReference type="Proteomes" id="UP000276133"/>
    </source>
</evidence>
<gene>
    <name evidence="1" type="ORF">BpHYR1_008366</name>
</gene>
<keyword evidence="2" id="KW-1185">Reference proteome</keyword>
<reference evidence="1 2" key="1">
    <citation type="journal article" date="2018" name="Sci. Rep.">
        <title>Genomic signatures of local adaptation to the degree of environmental predictability in rotifers.</title>
        <authorList>
            <person name="Franch-Gras L."/>
            <person name="Hahn C."/>
            <person name="Garcia-Roger E.M."/>
            <person name="Carmona M.J."/>
            <person name="Serra M."/>
            <person name="Gomez A."/>
        </authorList>
    </citation>
    <scope>NUCLEOTIDE SEQUENCE [LARGE SCALE GENOMIC DNA]</scope>
    <source>
        <strain evidence="1">HYR1</strain>
    </source>
</reference>
<proteinExistence type="predicted"/>
<evidence type="ECO:0000313" key="1">
    <source>
        <dbReference type="EMBL" id="RNA03499.1"/>
    </source>
</evidence>
<dbReference type="AlphaFoldDB" id="A0A3M7PX68"/>
<sequence length="95" mass="11164">MASFKKTKHFFTTYSFEENLLIEQKREMCLYKEANPSLTLKQLIIKFMRLSKRFNSDIDLISNVKSRVSGLNFSNLNQFILKLLKCKVLVGQIKL</sequence>
<dbReference type="Proteomes" id="UP000276133">
    <property type="component" value="Unassembled WGS sequence"/>
</dbReference>
<comment type="caution">
    <text evidence="1">The sequence shown here is derived from an EMBL/GenBank/DDBJ whole genome shotgun (WGS) entry which is preliminary data.</text>
</comment>